<accession>A0ABP0M4A4</accession>
<feature type="non-terminal residue" evidence="1">
    <location>
        <position position="87"/>
    </location>
</feature>
<keyword evidence="2" id="KW-1185">Reference proteome</keyword>
<sequence length="87" mass="9872">MCHLPVPFSEDVATRLFDFGQCHVQLFGGLLPMATVLLRGLESKPKLNGRQVNLVCFHEERGRWEVELEGAMPMVDLFKVATGSKRW</sequence>
<evidence type="ECO:0000313" key="2">
    <source>
        <dbReference type="Proteomes" id="UP001642484"/>
    </source>
</evidence>
<organism evidence="1 2">
    <name type="scientific">Durusdinium trenchii</name>
    <dbReference type="NCBI Taxonomy" id="1381693"/>
    <lineage>
        <taxon>Eukaryota</taxon>
        <taxon>Sar</taxon>
        <taxon>Alveolata</taxon>
        <taxon>Dinophyceae</taxon>
        <taxon>Suessiales</taxon>
        <taxon>Symbiodiniaceae</taxon>
        <taxon>Durusdinium</taxon>
    </lineage>
</organism>
<dbReference type="Proteomes" id="UP001642484">
    <property type="component" value="Unassembled WGS sequence"/>
</dbReference>
<name>A0ABP0M4A4_9DINO</name>
<evidence type="ECO:0000313" key="1">
    <source>
        <dbReference type="EMBL" id="CAK9045589.1"/>
    </source>
</evidence>
<proteinExistence type="predicted"/>
<protein>
    <submittedName>
        <fullName evidence="1">Uncharacterized protein</fullName>
    </submittedName>
</protein>
<comment type="caution">
    <text evidence="1">The sequence shown here is derived from an EMBL/GenBank/DDBJ whole genome shotgun (WGS) entry which is preliminary data.</text>
</comment>
<dbReference type="EMBL" id="CAXAMN010015358">
    <property type="protein sequence ID" value="CAK9045589.1"/>
    <property type="molecule type" value="Genomic_DNA"/>
</dbReference>
<reference evidence="1 2" key="1">
    <citation type="submission" date="2024-02" db="EMBL/GenBank/DDBJ databases">
        <authorList>
            <person name="Chen Y."/>
            <person name="Shah S."/>
            <person name="Dougan E. K."/>
            <person name="Thang M."/>
            <person name="Chan C."/>
        </authorList>
    </citation>
    <scope>NUCLEOTIDE SEQUENCE [LARGE SCALE GENOMIC DNA]</scope>
</reference>
<gene>
    <name evidence="1" type="ORF">CCMP2556_LOCUS23796</name>
</gene>